<evidence type="ECO:0000259" key="5">
    <source>
        <dbReference type="PROSITE" id="PS01124"/>
    </source>
</evidence>
<dbReference type="PANTHER" id="PTHR46796">
    <property type="entry name" value="HTH-TYPE TRANSCRIPTIONAL ACTIVATOR RHAS-RELATED"/>
    <property type="match status" value="1"/>
</dbReference>
<keyword evidence="2" id="KW-0238">DNA-binding</keyword>
<evidence type="ECO:0000313" key="6">
    <source>
        <dbReference type="EMBL" id="NBN76875.1"/>
    </source>
</evidence>
<dbReference type="InterPro" id="IPR020449">
    <property type="entry name" value="Tscrpt_reg_AraC-type_HTH"/>
</dbReference>
<comment type="caution">
    <text evidence="6">The sequence shown here is derived from an EMBL/GenBank/DDBJ whole genome shotgun (WGS) entry which is preliminary data.</text>
</comment>
<dbReference type="Gene3D" id="1.10.10.60">
    <property type="entry name" value="Homeodomain-like"/>
    <property type="match status" value="2"/>
</dbReference>
<protein>
    <submittedName>
        <fullName evidence="6">Helix-turn-helix domain-containing protein</fullName>
    </submittedName>
</protein>
<dbReference type="InterPro" id="IPR050204">
    <property type="entry name" value="AraC_XylS_family_regulators"/>
</dbReference>
<dbReference type="InterPro" id="IPR018062">
    <property type="entry name" value="HTH_AraC-typ_CS"/>
</dbReference>
<dbReference type="InterPro" id="IPR032783">
    <property type="entry name" value="AraC_lig"/>
</dbReference>
<name>A0A7X5J861_9HYPH</name>
<dbReference type="InterPro" id="IPR009057">
    <property type="entry name" value="Homeodomain-like_sf"/>
</dbReference>
<organism evidence="6 7">
    <name type="scientific">Pannonibacter tanglangensis</name>
    <dbReference type="NCBI Taxonomy" id="2750084"/>
    <lineage>
        <taxon>Bacteria</taxon>
        <taxon>Pseudomonadati</taxon>
        <taxon>Pseudomonadota</taxon>
        <taxon>Alphaproteobacteria</taxon>
        <taxon>Hyphomicrobiales</taxon>
        <taxon>Stappiaceae</taxon>
        <taxon>Pannonibacter</taxon>
    </lineage>
</organism>
<dbReference type="Pfam" id="PF12833">
    <property type="entry name" value="HTH_18"/>
    <property type="match status" value="1"/>
</dbReference>
<evidence type="ECO:0000256" key="2">
    <source>
        <dbReference type="ARBA" id="ARBA00023125"/>
    </source>
</evidence>
<dbReference type="PROSITE" id="PS00041">
    <property type="entry name" value="HTH_ARAC_FAMILY_1"/>
    <property type="match status" value="1"/>
</dbReference>
<feature type="domain" description="HTH araC/xylS-type" evidence="5">
    <location>
        <begin position="233"/>
        <end position="331"/>
    </location>
</feature>
<dbReference type="EMBL" id="JAABLQ010000001">
    <property type="protein sequence ID" value="NBN76875.1"/>
    <property type="molecule type" value="Genomic_DNA"/>
</dbReference>
<dbReference type="GO" id="GO:0043565">
    <property type="term" value="F:sequence-specific DNA binding"/>
    <property type="evidence" value="ECO:0007669"/>
    <property type="project" value="InterPro"/>
</dbReference>
<gene>
    <name evidence="6" type="ORF">GWI72_01180</name>
</gene>
<dbReference type="SMART" id="SM00342">
    <property type="entry name" value="HTH_ARAC"/>
    <property type="match status" value="1"/>
</dbReference>
<dbReference type="InterPro" id="IPR018060">
    <property type="entry name" value="HTH_AraC"/>
</dbReference>
<accession>A0A7X5J861</accession>
<evidence type="ECO:0000256" key="1">
    <source>
        <dbReference type="ARBA" id="ARBA00023015"/>
    </source>
</evidence>
<dbReference type="AlphaFoldDB" id="A0A7X5J861"/>
<feature type="region of interest" description="Disordered" evidence="4">
    <location>
        <begin position="106"/>
        <end position="135"/>
    </location>
</feature>
<dbReference type="PROSITE" id="PS01124">
    <property type="entry name" value="HTH_ARAC_FAMILY_2"/>
    <property type="match status" value="1"/>
</dbReference>
<dbReference type="RefSeq" id="WP_161707650.1">
    <property type="nucleotide sequence ID" value="NZ_JAABLQ010000001.1"/>
</dbReference>
<sequence>MSQTPDHFAETPAGHPGDALSPILEVIRLRGEGLSAFRPAPGFSFSFGPARGVLHVVGAGRIQLAAGPQERPLVLETGDVAVLIPADGHRIADDWALPPQAVAPGCALDLPQQDAGPGPGPDPNPGPNPDPAPADGHAAWFTGWFSFDPVLAKHLFSILPVPLVVRAGQIRPEGWLGRLVEMIALETAVARQGAHVATSRLLDLLIIQVLRSWAIASATEVGWLAAATDDRIGRALAAIHADPAHAWTVNELAALAGMSRTVFAERFAQLVGHTPASYIACWRLDHATGLLRTSDLTLSEIAFRSGFASAATFSRAFRQRFEATPQRWRQLNRGR</sequence>
<keyword evidence="3" id="KW-0804">Transcription</keyword>
<keyword evidence="7" id="KW-1185">Reference proteome</keyword>
<dbReference type="Pfam" id="PF12852">
    <property type="entry name" value="Cupin_6"/>
    <property type="match status" value="1"/>
</dbReference>
<keyword evidence="1" id="KW-0805">Transcription regulation</keyword>
<reference evidence="7" key="1">
    <citation type="submission" date="2020-01" db="EMBL/GenBank/DDBJ databases">
        <authorList>
            <person name="Fang Y."/>
            <person name="Sun R."/>
            <person name="Nie L."/>
            <person name="He J."/>
            <person name="Hao L."/>
            <person name="Wang L."/>
            <person name="Su S."/>
            <person name="Lv E."/>
            <person name="Zhang Z."/>
            <person name="Xie R."/>
            <person name="Liu H."/>
        </authorList>
    </citation>
    <scope>NUCLEOTIDE SEQUENCE [LARGE SCALE GENOMIC DNA]</scope>
    <source>
        <strain evidence="7">XCT-53</strain>
    </source>
</reference>
<proteinExistence type="predicted"/>
<dbReference type="PANTHER" id="PTHR46796:SF7">
    <property type="entry name" value="ARAC FAMILY TRANSCRIPTIONAL REGULATOR"/>
    <property type="match status" value="1"/>
</dbReference>
<dbReference type="SUPFAM" id="SSF46689">
    <property type="entry name" value="Homeodomain-like"/>
    <property type="match status" value="2"/>
</dbReference>
<feature type="compositionally biased region" description="Pro residues" evidence="4">
    <location>
        <begin position="118"/>
        <end position="132"/>
    </location>
</feature>
<dbReference type="PRINTS" id="PR00032">
    <property type="entry name" value="HTHARAC"/>
</dbReference>
<evidence type="ECO:0000256" key="3">
    <source>
        <dbReference type="ARBA" id="ARBA00023163"/>
    </source>
</evidence>
<evidence type="ECO:0000256" key="4">
    <source>
        <dbReference type="SAM" id="MobiDB-lite"/>
    </source>
</evidence>
<dbReference type="Proteomes" id="UP000586722">
    <property type="component" value="Unassembled WGS sequence"/>
</dbReference>
<evidence type="ECO:0000313" key="7">
    <source>
        <dbReference type="Proteomes" id="UP000586722"/>
    </source>
</evidence>
<dbReference type="GO" id="GO:0003700">
    <property type="term" value="F:DNA-binding transcription factor activity"/>
    <property type="evidence" value="ECO:0007669"/>
    <property type="project" value="InterPro"/>
</dbReference>